<evidence type="ECO:0000256" key="3">
    <source>
        <dbReference type="ARBA" id="ARBA00022989"/>
    </source>
</evidence>
<evidence type="ECO:0000313" key="8">
    <source>
        <dbReference type="Proteomes" id="UP000295621"/>
    </source>
</evidence>
<evidence type="ECO:0000256" key="1">
    <source>
        <dbReference type="ARBA" id="ARBA00004127"/>
    </source>
</evidence>
<keyword evidence="3" id="KW-1133">Transmembrane helix</keyword>
<name>A0A4R4RMX7_9ACTN</name>
<dbReference type="RefSeq" id="WP_131983945.1">
    <property type="nucleotide sequence ID" value="NZ_SMKL01000031.1"/>
</dbReference>
<accession>A0A4R4RMX7</accession>
<evidence type="ECO:0000313" key="7">
    <source>
        <dbReference type="EMBL" id="TDC50409.1"/>
    </source>
</evidence>
<feature type="compositionally biased region" description="Basic residues" evidence="5">
    <location>
        <begin position="142"/>
        <end position="151"/>
    </location>
</feature>
<dbReference type="GO" id="GO:0012505">
    <property type="term" value="C:endomembrane system"/>
    <property type="evidence" value="ECO:0007669"/>
    <property type="project" value="UniProtKB-SubCell"/>
</dbReference>
<keyword evidence="2" id="KW-0812">Transmembrane</keyword>
<comment type="caution">
    <text evidence="7">The sequence shown here is derived from an EMBL/GenBank/DDBJ whole genome shotgun (WGS) entry which is preliminary data.</text>
</comment>
<evidence type="ECO:0000256" key="5">
    <source>
        <dbReference type="SAM" id="MobiDB-lite"/>
    </source>
</evidence>
<proteinExistence type="predicted"/>
<sequence>MQPERTLLAWRRTCLSLALASAVAVRLMAEDMGVAGVLAGRVGLFLGGGTGWSSPCAIVVSSPDCAGIRCGSQPGGSPWRRCRSPRHWWRRAASWSGSAATSDSGRVGPGVHALVQGRDRAPGGAGDGQRRCAGESGGLARRPGRRPRSRGSRTWVVAPRAVVVAGLAAYPAGLSSGPHLERAGGRLERRVTCSHLR</sequence>
<dbReference type="EMBL" id="SMKL01000031">
    <property type="protein sequence ID" value="TDC50409.1"/>
    <property type="molecule type" value="Genomic_DNA"/>
</dbReference>
<dbReference type="Pfam" id="PF02656">
    <property type="entry name" value="DUF202"/>
    <property type="match status" value="1"/>
</dbReference>
<feature type="region of interest" description="Disordered" evidence="5">
    <location>
        <begin position="118"/>
        <end position="153"/>
    </location>
</feature>
<evidence type="ECO:0000256" key="4">
    <source>
        <dbReference type="ARBA" id="ARBA00023136"/>
    </source>
</evidence>
<keyword evidence="4" id="KW-0472">Membrane</keyword>
<keyword evidence="8" id="KW-1185">Reference proteome</keyword>
<dbReference type="AlphaFoldDB" id="A0A4R4RMX7"/>
<dbReference type="InterPro" id="IPR003807">
    <property type="entry name" value="DUF202"/>
</dbReference>
<dbReference type="Proteomes" id="UP000295621">
    <property type="component" value="Unassembled WGS sequence"/>
</dbReference>
<evidence type="ECO:0000259" key="6">
    <source>
        <dbReference type="Pfam" id="PF02656"/>
    </source>
</evidence>
<feature type="domain" description="DUF202" evidence="6">
    <location>
        <begin position="1"/>
        <end position="48"/>
    </location>
</feature>
<evidence type="ECO:0000256" key="2">
    <source>
        <dbReference type="ARBA" id="ARBA00022692"/>
    </source>
</evidence>
<comment type="subcellular location">
    <subcellularLocation>
        <location evidence="1">Endomembrane system</location>
        <topology evidence="1">Multi-pass membrane protein</topology>
    </subcellularLocation>
</comment>
<protein>
    <submittedName>
        <fullName evidence="7">DUF202 domain-containing protein</fullName>
    </submittedName>
</protein>
<gene>
    <name evidence="7" type="ORF">E1212_15160</name>
</gene>
<organism evidence="7 8">
    <name type="scientific">Jiangella ureilytica</name>
    <dbReference type="NCBI Taxonomy" id="2530374"/>
    <lineage>
        <taxon>Bacteria</taxon>
        <taxon>Bacillati</taxon>
        <taxon>Actinomycetota</taxon>
        <taxon>Actinomycetes</taxon>
        <taxon>Jiangellales</taxon>
        <taxon>Jiangellaceae</taxon>
        <taxon>Jiangella</taxon>
    </lineage>
</organism>
<reference evidence="7 8" key="1">
    <citation type="submission" date="2019-02" db="EMBL/GenBank/DDBJ databases">
        <title>Draft genome sequences of novel Actinobacteria.</title>
        <authorList>
            <person name="Sahin N."/>
            <person name="Ay H."/>
            <person name="Saygin H."/>
        </authorList>
    </citation>
    <scope>NUCLEOTIDE SEQUENCE [LARGE SCALE GENOMIC DNA]</scope>
    <source>
        <strain evidence="7 8">KC603</strain>
    </source>
</reference>